<evidence type="ECO:0000259" key="2">
    <source>
        <dbReference type="Pfam" id="PF04892"/>
    </source>
</evidence>
<evidence type="ECO:0000313" key="3">
    <source>
        <dbReference type="EMBL" id="MBP2415916.1"/>
    </source>
</evidence>
<keyword evidence="4" id="KW-1185">Reference proteome</keyword>
<dbReference type="EMBL" id="JAGIOB010000001">
    <property type="protein sequence ID" value="MBP2415916.1"/>
    <property type="molecule type" value="Genomic_DNA"/>
</dbReference>
<accession>A0ABS4Z4E5</accession>
<dbReference type="Proteomes" id="UP000758168">
    <property type="component" value="Unassembled WGS sequence"/>
</dbReference>
<dbReference type="InterPro" id="IPR006976">
    <property type="entry name" value="VanZ-like"/>
</dbReference>
<feature type="transmembrane region" description="Helical" evidence="1">
    <location>
        <begin position="44"/>
        <end position="64"/>
    </location>
</feature>
<feature type="transmembrane region" description="Helical" evidence="1">
    <location>
        <begin position="91"/>
        <end position="116"/>
    </location>
</feature>
<keyword evidence="1" id="KW-0472">Membrane</keyword>
<name>A0ABS4Z4E5_9ACTN</name>
<keyword evidence="1" id="KW-1133">Transmembrane helix</keyword>
<feature type="transmembrane region" description="Helical" evidence="1">
    <location>
        <begin position="12"/>
        <end position="37"/>
    </location>
</feature>
<gene>
    <name evidence="3" type="ORF">JOF54_000838</name>
</gene>
<feature type="domain" description="VanZ-like" evidence="2">
    <location>
        <begin position="100"/>
        <end position="167"/>
    </location>
</feature>
<feature type="transmembrane region" description="Helical" evidence="1">
    <location>
        <begin position="123"/>
        <end position="140"/>
    </location>
</feature>
<dbReference type="Pfam" id="PF04892">
    <property type="entry name" value="VanZ"/>
    <property type="match status" value="1"/>
</dbReference>
<protein>
    <recommendedName>
        <fullName evidence="2">VanZ-like domain-containing protein</fullName>
    </recommendedName>
</protein>
<sequence>MLLDDLLPDRYLQHFLASPSTVATVAALGLLAVVVALAAPRRRLLVLATGLAVAGIGGLTLAPARGWTTLTLLPDPLAAVRTALAPSLADLGAWAVADGPANVALFVPFGLCLGLLLRRPSAAFLAGVALTVLVESYQAATGTRVGAFADVVANSLGALLGAVLSAVVLVVVDGVRRARPRARGLRPVRSGR</sequence>
<evidence type="ECO:0000313" key="4">
    <source>
        <dbReference type="Proteomes" id="UP000758168"/>
    </source>
</evidence>
<dbReference type="RefSeq" id="WP_210053268.1">
    <property type="nucleotide sequence ID" value="NZ_BAAAMH010000043.1"/>
</dbReference>
<feature type="transmembrane region" description="Helical" evidence="1">
    <location>
        <begin position="152"/>
        <end position="172"/>
    </location>
</feature>
<evidence type="ECO:0000256" key="1">
    <source>
        <dbReference type="SAM" id="Phobius"/>
    </source>
</evidence>
<organism evidence="3 4">
    <name type="scientific">Microlunatus capsulatus</name>
    <dbReference type="NCBI Taxonomy" id="99117"/>
    <lineage>
        <taxon>Bacteria</taxon>
        <taxon>Bacillati</taxon>
        <taxon>Actinomycetota</taxon>
        <taxon>Actinomycetes</taxon>
        <taxon>Propionibacteriales</taxon>
        <taxon>Propionibacteriaceae</taxon>
        <taxon>Microlunatus</taxon>
    </lineage>
</organism>
<keyword evidence="1" id="KW-0812">Transmembrane</keyword>
<proteinExistence type="predicted"/>
<reference evidence="3 4" key="1">
    <citation type="submission" date="2021-03" db="EMBL/GenBank/DDBJ databases">
        <title>Sequencing the genomes of 1000 actinobacteria strains.</title>
        <authorList>
            <person name="Klenk H.-P."/>
        </authorList>
    </citation>
    <scope>NUCLEOTIDE SEQUENCE [LARGE SCALE GENOMIC DNA]</scope>
    <source>
        <strain evidence="3 4">DSM 12936</strain>
    </source>
</reference>
<comment type="caution">
    <text evidence="3">The sequence shown here is derived from an EMBL/GenBank/DDBJ whole genome shotgun (WGS) entry which is preliminary data.</text>
</comment>